<dbReference type="AlphaFoldDB" id="A0A6A3AQ15"/>
<feature type="signal peptide" evidence="1">
    <location>
        <begin position="1"/>
        <end position="27"/>
    </location>
</feature>
<proteinExistence type="predicted"/>
<feature type="chain" id="PRO_5025641213" evidence="1">
    <location>
        <begin position="28"/>
        <end position="180"/>
    </location>
</feature>
<dbReference type="Gene3D" id="3.40.50.1820">
    <property type="entry name" value="alpha/beta hydrolase"/>
    <property type="match status" value="1"/>
</dbReference>
<evidence type="ECO:0000259" key="2">
    <source>
        <dbReference type="Pfam" id="PF04083"/>
    </source>
</evidence>
<name>A0A6A3AQ15_HIBSY</name>
<dbReference type="GO" id="GO:0006629">
    <property type="term" value="P:lipid metabolic process"/>
    <property type="evidence" value="ECO:0007669"/>
    <property type="project" value="InterPro"/>
</dbReference>
<gene>
    <name evidence="3" type="ORF">F3Y22_tig00110402pilonHSYRG00090</name>
</gene>
<dbReference type="SUPFAM" id="SSF53474">
    <property type="entry name" value="alpha/beta-Hydrolases"/>
    <property type="match status" value="1"/>
</dbReference>
<dbReference type="EMBL" id="VEPZ02000971">
    <property type="protein sequence ID" value="KAE8706286.1"/>
    <property type="molecule type" value="Genomic_DNA"/>
</dbReference>
<dbReference type="InterPro" id="IPR006693">
    <property type="entry name" value="AB_hydrolase_lipase"/>
</dbReference>
<sequence length="180" mass="19441">MPSPAGLVALALSCFLVLVVGPDGVHGSSRRSFGRKNGAAAPVSSGICATLVTIHGYKCQEHEVKTEDGCILNMQRIPEGRVGGGHKKQPVLIQHGVLVDGMTWLMNSPEQNLPMILADIGFDVWIANTRGTRFCRSHVSLDPHYPVLFFLSPSSTCFDVDIHLRNSYRFGIVLGGTSGR</sequence>
<evidence type="ECO:0000256" key="1">
    <source>
        <dbReference type="SAM" id="SignalP"/>
    </source>
</evidence>
<protein>
    <submittedName>
        <fullName evidence="3">Triacylglycerol lipase 2</fullName>
    </submittedName>
</protein>
<dbReference type="PANTHER" id="PTHR11005">
    <property type="entry name" value="LYSOSOMAL ACID LIPASE-RELATED"/>
    <property type="match status" value="1"/>
</dbReference>
<evidence type="ECO:0000313" key="3">
    <source>
        <dbReference type="EMBL" id="KAE8706286.1"/>
    </source>
</evidence>
<dbReference type="Proteomes" id="UP000436088">
    <property type="component" value="Unassembled WGS sequence"/>
</dbReference>
<dbReference type="InterPro" id="IPR029058">
    <property type="entry name" value="AB_hydrolase_fold"/>
</dbReference>
<organism evidence="3 4">
    <name type="scientific">Hibiscus syriacus</name>
    <name type="common">Rose of Sharon</name>
    <dbReference type="NCBI Taxonomy" id="106335"/>
    <lineage>
        <taxon>Eukaryota</taxon>
        <taxon>Viridiplantae</taxon>
        <taxon>Streptophyta</taxon>
        <taxon>Embryophyta</taxon>
        <taxon>Tracheophyta</taxon>
        <taxon>Spermatophyta</taxon>
        <taxon>Magnoliopsida</taxon>
        <taxon>eudicotyledons</taxon>
        <taxon>Gunneridae</taxon>
        <taxon>Pentapetalae</taxon>
        <taxon>rosids</taxon>
        <taxon>malvids</taxon>
        <taxon>Malvales</taxon>
        <taxon>Malvaceae</taxon>
        <taxon>Malvoideae</taxon>
        <taxon>Hibiscus</taxon>
    </lineage>
</organism>
<dbReference type="Pfam" id="PF04083">
    <property type="entry name" value="Abhydro_lipase"/>
    <property type="match status" value="1"/>
</dbReference>
<feature type="domain" description="Partial AB-hydrolase lipase" evidence="2">
    <location>
        <begin position="50"/>
        <end position="107"/>
    </location>
</feature>
<reference evidence="3" key="1">
    <citation type="submission" date="2019-09" db="EMBL/GenBank/DDBJ databases">
        <title>Draft genome information of white flower Hibiscus syriacus.</title>
        <authorList>
            <person name="Kim Y.-M."/>
        </authorList>
    </citation>
    <scope>NUCLEOTIDE SEQUENCE [LARGE SCALE GENOMIC DNA]</scope>
    <source>
        <strain evidence="3">YM2019G1</strain>
    </source>
</reference>
<accession>A0A6A3AQ15</accession>
<keyword evidence="4" id="KW-1185">Reference proteome</keyword>
<keyword evidence="1" id="KW-0732">Signal</keyword>
<comment type="caution">
    <text evidence="3">The sequence shown here is derived from an EMBL/GenBank/DDBJ whole genome shotgun (WGS) entry which is preliminary data.</text>
</comment>
<evidence type="ECO:0000313" key="4">
    <source>
        <dbReference type="Proteomes" id="UP000436088"/>
    </source>
</evidence>